<organism evidence="2 3">
    <name type="scientific">Microseira wollei NIES-4236</name>
    <dbReference type="NCBI Taxonomy" id="2530354"/>
    <lineage>
        <taxon>Bacteria</taxon>
        <taxon>Bacillati</taxon>
        <taxon>Cyanobacteriota</taxon>
        <taxon>Cyanophyceae</taxon>
        <taxon>Oscillatoriophycideae</taxon>
        <taxon>Aerosakkonematales</taxon>
        <taxon>Aerosakkonemataceae</taxon>
        <taxon>Microseira</taxon>
    </lineage>
</organism>
<sequence length="470" mass="55375">MLNPPWSDPPSVELLQWLARGNLKQQLLQAVRLWVWLHFLYGEAGTKLNLPDPFGYADWRDAFFSETHTKREEKPRLHDLQCFCAKTVAAWLFSPNLNLTQLEWETLLQESKEASQVEQQQQQFEQSLIQHHLCPDNLHKLYATRLFGLTRRALAADLQVLAELQWLKRSGHLYYRVSDRPFTPSTVGQADAGLFTYNLEFLTQPDLAAIADNLSARLEGQQRFFVHVEYVIANIDRVDELQDRLRSLWEQKVVPPILLTYWNASRQKTLAAVVYPVCIYYYQRGPYLCAFGELPPGEAKQLDWRNYRLDRIERIEPLSWEAARVPPALKQRYRTGTLPTPDEIQLAMAEAWGFDYYQPALTLLLRFDREWDDRYIRNTYRHATFKSVDYQTVGKLIRQTLTGEQREAMLKVWRARSPGDAYYRATYRQDDPNVMQRLRAWRPRVEILLPVELRSRAAREVQQESQLYHE</sequence>
<dbReference type="RefSeq" id="WP_226588708.1">
    <property type="nucleotide sequence ID" value="NZ_BLAY01000140.1"/>
</dbReference>
<dbReference type="EMBL" id="BLAY01000140">
    <property type="protein sequence ID" value="GET41939.1"/>
    <property type="molecule type" value="Genomic_DNA"/>
</dbReference>
<evidence type="ECO:0000259" key="1">
    <source>
        <dbReference type="Pfam" id="PF13280"/>
    </source>
</evidence>
<keyword evidence="3" id="KW-1185">Reference proteome</keyword>
<dbReference type="InterPro" id="IPR026881">
    <property type="entry name" value="WYL_dom"/>
</dbReference>
<dbReference type="AlphaFoldDB" id="A0AAV3XMP5"/>
<dbReference type="Proteomes" id="UP001050975">
    <property type="component" value="Unassembled WGS sequence"/>
</dbReference>
<accession>A0AAV3XMP5</accession>
<evidence type="ECO:0000313" key="3">
    <source>
        <dbReference type="Proteomes" id="UP001050975"/>
    </source>
</evidence>
<dbReference type="NCBIfam" id="TIGR03985">
    <property type="entry name" value="TIGR03985 family CRISPR-associated protein"/>
    <property type="match status" value="1"/>
</dbReference>
<dbReference type="InterPro" id="IPR023816">
    <property type="entry name" value="CRISPR-assoc_CYA0889"/>
</dbReference>
<comment type="caution">
    <text evidence="2">The sequence shown here is derived from an EMBL/GenBank/DDBJ whole genome shotgun (WGS) entry which is preliminary data.</text>
</comment>
<gene>
    <name evidence="2" type="ORF">MiSe_67530</name>
</gene>
<reference evidence="2" key="1">
    <citation type="submission" date="2019-10" db="EMBL/GenBank/DDBJ databases">
        <title>Draft genome sequece of Microseira wollei NIES-4236.</title>
        <authorList>
            <person name="Yamaguchi H."/>
            <person name="Suzuki S."/>
            <person name="Kawachi M."/>
        </authorList>
    </citation>
    <scope>NUCLEOTIDE SEQUENCE</scope>
    <source>
        <strain evidence="2">NIES-4236</strain>
    </source>
</reference>
<name>A0AAV3XMP5_9CYAN</name>
<protein>
    <recommendedName>
        <fullName evidence="1">WYL domain-containing protein</fullName>
    </recommendedName>
</protein>
<dbReference type="Pfam" id="PF13280">
    <property type="entry name" value="WYL"/>
    <property type="match status" value="1"/>
</dbReference>
<proteinExistence type="predicted"/>
<evidence type="ECO:0000313" key="2">
    <source>
        <dbReference type="EMBL" id="GET41939.1"/>
    </source>
</evidence>
<feature type="domain" description="WYL" evidence="1">
    <location>
        <begin position="257"/>
        <end position="316"/>
    </location>
</feature>